<dbReference type="Gene3D" id="3.30.300.30">
    <property type="match status" value="1"/>
</dbReference>
<evidence type="ECO:0000313" key="4">
    <source>
        <dbReference type="Proteomes" id="UP000252015"/>
    </source>
</evidence>
<dbReference type="InterPro" id="IPR000873">
    <property type="entry name" value="AMP-dep_synth/lig_dom"/>
</dbReference>
<reference evidence="3 4" key="1">
    <citation type="submission" date="2018-05" db="EMBL/GenBank/DDBJ databases">
        <authorList>
            <consortium name="IHU Genomes"/>
        </authorList>
    </citation>
    <scope>NUCLEOTIDE SEQUENCE [LARGE SCALE GENOMIC DNA]</scope>
    <source>
        <strain evidence="3 4">P7336</strain>
    </source>
</reference>
<proteinExistence type="predicted"/>
<dbReference type="PANTHER" id="PTHR24096:SF323">
    <property type="entry name" value="BLR3536 PROTEIN"/>
    <property type="match status" value="1"/>
</dbReference>
<keyword evidence="4" id="KW-1185">Reference proteome</keyword>
<dbReference type="PROSITE" id="PS00455">
    <property type="entry name" value="AMP_BINDING"/>
    <property type="match status" value="1"/>
</dbReference>
<dbReference type="GO" id="GO:0016405">
    <property type="term" value="F:CoA-ligase activity"/>
    <property type="evidence" value="ECO:0007669"/>
    <property type="project" value="TreeGrafter"/>
</dbReference>
<dbReference type="PANTHER" id="PTHR24096">
    <property type="entry name" value="LONG-CHAIN-FATTY-ACID--COA LIGASE"/>
    <property type="match status" value="1"/>
</dbReference>
<dbReference type="AlphaFoldDB" id="A0A375Z036"/>
<dbReference type="Pfam" id="PF13193">
    <property type="entry name" value="AMP-binding_C"/>
    <property type="match status" value="1"/>
</dbReference>
<keyword evidence="3" id="KW-0436">Ligase</keyword>
<dbReference type="NCBIfam" id="NF038341">
    <property type="entry name" value="ligase_FadD4"/>
    <property type="match status" value="1"/>
</dbReference>
<dbReference type="Gene3D" id="3.40.50.12780">
    <property type="entry name" value="N-terminal domain of ligase-like"/>
    <property type="match status" value="1"/>
</dbReference>
<organism evidence="3 4">
    <name type="scientific">Mycobacterium shimoidei</name>
    <dbReference type="NCBI Taxonomy" id="29313"/>
    <lineage>
        <taxon>Bacteria</taxon>
        <taxon>Bacillati</taxon>
        <taxon>Actinomycetota</taxon>
        <taxon>Actinomycetes</taxon>
        <taxon>Mycobacteriales</taxon>
        <taxon>Mycobacteriaceae</taxon>
        <taxon>Mycobacterium</taxon>
    </lineage>
</organism>
<dbReference type="InterPro" id="IPR045851">
    <property type="entry name" value="AMP-bd_C_sf"/>
</dbReference>
<sequence length="519" mass="56622">MRPSGMRMDLRDHVGSTKPAVVLHPSGVTASFDELEANANRLAHYLRRQGLTAGDTIAIVMENNEHIHAAMWAARRSGLYYTLVNTQLHAAEIAYIVSDSGAKAVISSLAMRAVCQQLSESLPRGLPSVALIAGGELEEWQRYPDCAATMPATPIPDECDGQLLQYSAGSTGRPKGIRRPLNPVGSGRTSLSTPVFEALGVTGDSVYMSPAPTYHTAPAMWTMAAQAAGATTVMMEAFDAEAALACIERYGVTHAQFVPTMFVKMLRLPKATRMRFDLSTLQRVVHAAAPCPPEIKRQMIDWWGPIVDEYYGSSEGAGISFIRAEEWLRHPGSVGKPMLGVPHILDDDGNELSAGQVGDIYYEGGYPFEYLNDAAKTAAARNSKGWVTVGDVGYLDGDGYLYLTDRRHHVIISGGVNIYPQETEDALVSHPLVVDAAVFGIPDEVMGQSVIGVVQLVDPAQASPDLADELVGWLRHRLAHYKCPRSLFFEPQLPRSDAGKLYKQELIDKYSRRRTRLGL</sequence>
<name>A0A375Z036_MYCSH</name>
<dbReference type="STRING" id="29313.BHQ16_02750"/>
<dbReference type="InterPro" id="IPR042099">
    <property type="entry name" value="ANL_N_sf"/>
</dbReference>
<protein>
    <submittedName>
        <fullName evidence="3">Putative fatty-acid-CoA ligase FadD4 (Fatty-acid-CoA synthetase) (Fatty-acid-CoA synthase) [Mycobacterium tuberculosis H37Rv]</fullName>
    </submittedName>
</protein>
<dbReference type="EMBL" id="UEGW01000001">
    <property type="protein sequence ID" value="SRX94447.1"/>
    <property type="molecule type" value="Genomic_DNA"/>
</dbReference>
<evidence type="ECO:0000259" key="1">
    <source>
        <dbReference type="Pfam" id="PF00501"/>
    </source>
</evidence>
<dbReference type="SUPFAM" id="SSF56801">
    <property type="entry name" value="Acetyl-CoA synthetase-like"/>
    <property type="match status" value="1"/>
</dbReference>
<feature type="domain" description="AMP-dependent synthetase/ligase" evidence="1">
    <location>
        <begin position="18"/>
        <end position="364"/>
    </location>
</feature>
<evidence type="ECO:0000313" key="3">
    <source>
        <dbReference type="EMBL" id="SRX94447.1"/>
    </source>
</evidence>
<dbReference type="Proteomes" id="UP000252015">
    <property type="component" value="Unassembled WGS sequence"/>
</dbReference>
<evidence type="ECO:0000259" key="2">
    <source>
        <dbReference type="Pfam" id="PF13193"/>
    </source>
</evidence>
<accession>A0A375Z036</accession>
<dbReference type="InterPro" id="IPR025110">
    <property type="entry name" value="AMP-bd_C"/>
</dbReference>
<gene>
    <name evidence="3" type="ORF">MSP7336_02701</name>
</gene>
<feature type="domain" description="AMP-binding enzyme C-terminal" evidence="2">
    <location>
        <begin position="422"/>
        <end position="500"/>
    </location>
</feature>
<dbReference type="InterPro" id="IPR020845">
    <property type="entry name" value="AMP-binding_CS"/>
</dbReference>
<dbReference type="Pfam" id="PF00501">
    <property type="entry name" value="AMP-binding"/>
    <property type="match status" value="1"/>
</dbReference>